<protein>
    <submittedName>
        <fullName evidence="7">MFS transporter</fullName>
    </submittedName>
</protein>
<dbReference type="Proteomes" id="UP000264702">
    <property type="component" value="Unassembled WGS sequence"/>
</dbReference>
<name>A0A372IT14_9BACT</name>
<dbReference type="PANTHER" id="PTHR11662">
    <property type="entry name" value="SOLUTE CARRIER FAMILY 17"/>
    <property type="match status" value="1"/>
</dbReference>
<reference evidence="7 8" key="1">
    <citation type="submission" date="2018-08" db="EMBL/GenBank/DDBJ databases">
        <title>Acidipila sp. 4G-K13, an acidobacterium isolated from forest soil.</title>
        <authorList>
            <person name="Gao Z.-H."/>
            <person name="Qiu L.-H."/>
        </authorList>
    </citation>
    <scope>NUCLEOTIDE SEQUENCE [LARGE SCALE GENOMIC DNA]</scope>
    <source>
        <strain evidence="7 8">4G-K13</strain>
    </source>
</reference>
<feature type="transmembrane region" description="Helical" evidence="5">
    <location>
        <begin position="310"/>
        <end position="331"/>
    </location>
</feature>
<dbReference type="InterPro" id="IPR020846">
    <property type="entry name" value="MFS_dom"/>
</dbReference>
<dbReference type="InterPro" id="IPR011701">
    <property type="entry name" value="MFS"/>
</dbReference>
<evidence type="ECO:0000313" key="8">
    <source>
        <dbReference type="Proteomes" id="UP000264702"/>
    </source>
</evidence>
<feature type="transmembrane region" description="Helical" evidence="5">
    <location>
        <begin position="343"/>
        <end position="376"/>
    </location>
</feature>
<dbReference type="InterPro" id="IPR036259">
    <property type="entry name" value="MFS_trans_sf"/>
</dbReference>
<dbReference type="AlphaFoldDB" id="A0A372IT14"/>
<dbReference type="Gene3D" id="1.20.1250.20">
    <property type="entry name" value="MFS general substrate transporter like domains"/>
    <property type="match status" value="2"/>
</dbReference>
<dbReference type="PROSITE" id="PS50850">
    <property type="entry name" value="MFS"/>
    <property type="match status" value="1"/>
</dbReference>
<feature type="transmembrane region" description="Helical" evidence="5">
    <location>
        <begin position="121"/>
        <end position="140"/>
    </location>
</feature>
<evidence type="ECO:0000256" key="2">
    <source>
        <dbReference type="ARBA" id="ARBA00022692"/>
    </source>
</evidence>
<keyword evidence="4 5" id="KW-0472">Membrane</keyword>
<feature type="domain" description="Major facilitator superfamily (MFS) profile" evidence="6">
    <location>
        <begin position="50"/>
        <end position="453"/>
    </location>
</feature>
<feature type="transmembrane region" description="Helical" evidence="5">
    <location>
        <begin position="92"/>
        <end position="109"/>
    </location>
</feature>
<feature type="transmembrane region" description="Helical" evidence="5">
    <location>
        <begin position="46"/>
        <end position="63"/>
    </location>
</feature>
<dbReference type="GO" id="GO:0016020">
    <property type="term" value="C:membrane"/>
    <property type="evidence" value="ECO:0007669"/>
    <property type="project" value="UniProtKB-SubCell"/>
</dbReference>
<evidence type="ECO:0000256" key="1">
    <source>
        <dbReference type="ARBA" id="ARBA00004141"/>
    </source>
</evidence>
<dbReference type="EMBL" id="QVQT01000001">
    <property type="protein sequence ID" value="RFU18028.1"/>
    <property type="molecule type" value="Genomic_DNA"/>
</dbReference>
<evidence type="ECO:0000256" key="4">
    <source>
        <dbReference type="ARBA" id="ARBA00023136"/>
    </source>
</evidence>
<organism evidence="7 8">
    <name type="scientific">Paracidobacterium acidisoli</name>
    <dbReference type="NCBI Taxonomy" id="2303751"/>
    <lineage>
        <taxon>Bacteria</taxon>
        <taxon>Pseudomonadati</taxon>
        <taxon>Acidobacteriota</taxon>
        <taxon>Terriglobia</taxon>
        <taxon>Terriglobales</taxon>
        <taxon>Acidobacteriaceae</taxon>
        <taxon>Paracidobacterium</taxon>
    </lineage>
</organism>
<keyword evidence="3 5" id="KW-1133">Transmembrane helix</keyword>
<dbReference type="Pfam" id="PF07690">
    <property type="entry name" value="MFS_1"/>
    <property type="match status" value="1"/>
</dbReference>
<evidence type="ECO:0000256" key="3">
    <source>
        <dbReference type="ARBA" id="ARBA00022989"/>
    </source>
</evidence>
<feature type="transmembrane region" description="Helical" evidence="5">
    <location>
        <begin position="396"/>
        <end position="422"/>
    </location>
</feature>
<feature type="transmembrane region" description="Helical" evidence="5">
    <location>
        <begin position="206"/>
        <end position="229"/>
    </location>
</feature>
<dbReference type="GO" id="GO:0015134">
    <property type="term" value="F:hexuronate transmembrane transporter activity"/>
    <property type="evidence" value="ECO:0007669"/>
    <property type="project" value="TreeGrafter"/>
</dbReference>
<accession>A0A372IT14</accession>
<comment type="caution">
    <text evidence="7">The sequence shown here is derived from an EMBL/GenBank/DDBJ whole genome shotgun (WGS) entry which is preliminary data.</text>
</comment>
<keyword evidence="2 5" id="KW-0812">Transmembrane</keyword>
<dbReference type="SUPFAM" id="SSF103473">
    <property type="entry name" value="MFS general substrate transporter"/>
    <property type="match status" value="1"/>
</dbReference>
<evidence type="ECO:0000259" key="6">
    <source>
        <dbReference type="PROSITE" id="PS50850"/>
    </source>
</evidence>
<proteinExistence type="predicted"/>
<feature type="transmembrane region" description="Helical" evidence="5">
    <location>
        <begin position="429"/>
        <end position="448"/>
    </location>
</feature>
<feature type="transmembrane region" description="Helical" evidence="5">
    <location>
        <begin position="270"/>
        <end position="290"/>
    </location>
</feature>
<dbReference type="PANTHER" id="PTHR11662:SF285">
    <property type="entry name" value="HEXURONATE TRANSPORTER"/>
    <property type="match status" value="1"/>
</dbReference>
<gene>
    <name evidence="7" type="ORF">D0Y96_00105</name>
</gene>
<dbReference type="CDD" id="cd17319">
    <property type="entry name" value="MFS_ExuT_GudP_like"/>
    <property type="match status" value="1"/>
</dbReference>
<evidence type="ECO:0000313" key="7">
    <source>
        <dbReference type="EMBL" id="RFU18028.1"/>
    </source>
</evidence>
<sequence length="466" mass="50597">MLIIRRPRHIRTEITVPDGESVNGQRAAASVSGANNASGRSGRSNLRWVVCGLLFLATTINYMDRSALGLVEPILRHVLGGDLHPDLYNRQYSDIVICFIAAYGIGLLITGRIIDRVGAKVGYALSITLWGLASISHIFARSVVAFGAARFALGLGEAGNFPAALKATADWFPAEERALATGLFNSGTSAASLVAPLLIPWMAVHYGWQSAFLTTGSLSMIWLAGWLIFPYNRLRKKYGVAAVESQKKEKPPESAPRLSMKFLLKKRGTWNFAFSKFMTDPVWWLYLFWLPKFFNERFHVNMLGMGLPLIVVYIGSTVGSIVGGWLAGFLMKRGYSLQTSRRLAMMICAFCATPVVLIPVVHSLWHAIGLLCLATAAHQGFSSNLLSTPSDLFPTSAVGTVVGIGGAVGAVGSTLFTTLVGIVWRKYSLLVFVAGGFAYLITLMAFQWRPPVPMTDEEARAAAVSA</sequence>
<comment type="subcellular location">
    <subcellularLocation>
        <location evidence="1">Membrane</location>
        <topology evidence="1">Multi-pass membrane protein</topology>
    </subcellularLocation>
</comment>
<evidence type="ECO:0000256" key="5">
    <source>
        <dbReference type="SAM" id="Phobius"/>
    </source>
</evidence>
<dbReference type="InterPro" id="IPR050382">
    <property type="entry name" value="MFS_Na/Anion_cotransporter"/>
</dbReference>
<keyword evidence="8" id="KW-1185">Reference proteome</keyword>